<dbReference type="PANTHER" id="PTHR10055">
    <property type="entry name" value="TRYPTOPHANYL-TRNA SYNTHETASE"/>
    <property type="match status" value="1"/>
</dbReference>
<dbReference type="GO" id="GO:0005737">
    <property type="term" value="C:cytoplasm"/>
    <property type="evidence" value="ECO:0007669"/>
    <property type="project" value="TreeGrafter"/>
</dbReference>
<proteinExistence type="predicted"/>
<comment type="caution">
    <text evidence="1">The sequence shown here is derived from an EMBL/GenBank/DDBJ whole genome shotgun (WGS) entry which is preliminary data.</text>
</comment>
<dbReference type="PANTHER" id="PTHR10055:SF1">
    <property type="entry name" value="TRYPTOPHAN--TRNA LIGASE, CYTOPLASMIC"/>
    <property type="match status" value="1"/>
</dbReference>
<evidence type="ECO:0000313" key="1">
    <source>
        <dbReference type="EMBL" id="CAD7696719.1"/>
    </source>
</evidence>
<dbReference type="SUPFAM" id="SSF52374">
    <property type="entry name" value="Nucleotidylyl transferase"/>
    <property type="match status" value="1"/>
</dbReference>
<dbReference type="OrthoDB" id="10261385at2759"/>
<protein>
    <submittedName>
        <fullName evidence="1">Uncharacterized protein</fullName>
    </submittedName>
</protein>
<dbReference type="EMBL" id="CAJHUC010000532">
    <property type="protein sequence ID" value="CAD7696719.1"/>
    <property type="molecule type" value="Genomic_DNA"/>
</dbReference>
<dbReference type="GO" id="GO:0004830">
    <property type="term" value="F:tryptophan-tRNA ligase activity"/>
    <property type="evidence" value="ECO:0007669"/>
    <property type="project" value="TreeGrafter"/>
</dbReference>
<name>A0A8S1INN6_9CHLO</name>
<gene>
    <name evidence="1" type="ORF">OSTQU699_LOCUS2079</name>
</gene>
<dbReference type="AlphaFoldDB" id="A0A8S1INN6"/>
<evidence type="ECO:0000313" key="2">
    <source>
        <dbReference type="Proteomes" id="UP000708148"/>
    </source>
</evidence>
<keyword evidence="2" id="KW-1185">Reference proteome</keyword>
<reference evidence="1" key="1">
    <citation type="submission" date="2020-12" db="EMBL/GenBank/DDBJ databases">
        <authorList>
            <person name="Iha C."/>
        </authorList>
    </citation>
    <scope>NUCLEOTIDE SEQUENCE</scope>
</reference>
<organism evidence="1 2">
    <name type="scientific">Ostreobium quekettii</name>
    <dbReference type="NCBI Taxonomy" id="121088"/>
    <lineage>
        <taxon>Eukaryota</taxon>
        <taxon>Viridiplantae</taxon>
        <taxon>Chlorophyta</taxon>
        <taxon>core chlorophytes</taxon>
        <taxon>Ulvophyceae</taxon>
        <taxon>TCBD clade</taxon>
        <taxon>Bryopsidales</taxon>
        <taxon>Ostreobineae</taxon>
        <taxon>Ostreobiaceae</taxon>
        <taxon>Ostreobium</taxon>
    </lineage>
</organism>
<sequence length="197" mass="22127">MTRDVAPCIGHHKPALIESRFFPALQGISGKVNANDTTTAIYTKDTPKEIKSKISKHAYSGGHPTIEEHREKGANLDVDIPSSICPSFWTMMRSWKRSGEVKADVIQLLQELVVRHQAALSNVRGSGGHVHGCQAYARIVSVALPTITYSIDLVRLLGSRMWQFVRAFGWFLGQVTLYCRSFPSYFIGQEWFTMYAH</sequence>
<dbReference type="GO" id="GO:0006436">
    <property type="term" value="P:tryptophanyl-tRNA aminoacylation"/>
    <property type="evidence" value="ECO:0007669"/>
    <property type="project" value="TreeGrafter"/>
</dbReference>
<accession>A0A8S1INN6</accession>
<dbReference type="Gene3D" id="1.10.240.10">
    <property type="entry name" value="Tyrosyl-Transfer RNA Synthetase"/>
    <property type="match status" value="1"/>
</dbReference>
<dbReference type="Proteomes" id="UP000708148">
    <property type="component" value="Unassembled WGS sequence"/>
</dbReference>